<dbReference type="Pfam" id="PF12763">
    <property type="entry name" value="EH"/>
    <property type="match status" value="2"/>
</dbReference>
<proteinExistence type="predicted"/>
<dbReference type="AlphaFoldDB" id="A0A6J1C5U1"/>
<dbReference type="PANTHER" id="PTHR11216">
    <property type="entry name" value="EH DOMAIN"/>
    <property type="match status" value="1"/>
</dbReference>
<feature type="domain" description="EF-hand" evidence="4">
    <location>
        <begin position="380"/>
        <end position="415"/>
    </location>
</feature>
<evidence type="ECO:0000313" key="5">
    <source>
        <dbReference type="Proteomes" id="UP000504603"/>
    </source>
</evidence>
<sequence>MASAQNQAPNVDLFDAYFRRADLDRDGRISGAEAVAFFQGSGLAKQVLAQIWALADPRQIGFLGRAEFYNALRLVTVAQSKRELTPEIVKAALYSPAAAKIPAPQINVNIQPASQFNSTAALPPTPQSGIVAPTPSQSTGLGSQVPRNVNANLPPVPSREGQSVRPPLATSNSAFRPAQGFPGAGTASGPPPTNSSISTDWASDGAGGVQGTSSQPPNRGVSPAGTQVGAFGQSSAGLTTSLPPRPQSAPGAKSSTTSPAESKVQGISGNGTASGPYFGGDIFSATPVTSDKLSASNKTSTSVTAPVSSVAQPIARASSLDSLQNSFMKPPLGNQSLRNQPVGKPNQQGIVQPASSGLSTGAHNSVSGQSQRPWPRMTQTDVQKYTKVFVEVDKDRDGKITGEEARNLFLSWRLPREVLKQVWDLSDQDNDSMLSVREFCIALYLLERHREGHILPAMLPSNIMFDFSSNGHPVTPAASNFSNAAWRPTAGYQQHQGIPGSGNRHGAPTAGVQPPKPAAVSQFEDEPHTNKPKSKVPVLEKNLVSQLSTEEQKSLNSKFQEAADAEKKVEELEKEILDSRQKIEYFRTKMQELVLYKSRCDNRLNEISERVSSDKREVDSLAKKYEEKYKQSGDVASRLTVEESTFRDIQEKKMEVYQAIVKMGQDGGADGVLQARADRIQSDIEELVKGLNERCKSYGLRAKPITLTELPFGWQPGIQVGAADWDEDWDKFEDEGFTVVKELTLDVQNVIAPPKQKSKSVQKEKGAAVDSQKVAPAPDADTKEGTKEGGSEPDPDTKGEKPPSMDETAVENGSTHDNKSEGESAKSAPNSPFASSAIGSPKESMDSNFGKAAGFDASPRDKDAHSDHGGVGSVFSGDKSYDEPAWGRFDTNDDVDSVWGFNAGGSTKTDNDLNRDSYFFDSGELGLNPIRTDPFPAKRSTFAFDESVPSTPLFNSGNSPHNFREGSEPSFDSFLRFDSFGMHDSGIFPPQDNTFSRFDSMRSSRDFDQGHGFSSFGPPDTPHSSRDFNRGHGPSSLSRFDSMRSSKDFDQGFPSLARFDSMRSSKDFDQGHGFPSFDDAADPFGATGPFRASLDNQTPKRGSDNWSAF</sequence>
<dbReference type="InterPro" id="IPR011992">
    <property type="entry name" value="EF-hand-dom_pair"/>
</dbReference>
<feature type="compositionally biased region" description="Polar residues" evidence="2">
    <location>
        <begin position="134"/>
        <end position="151"/>
    </location>
</feature>
<feature type="region of interest" description="Disordered" evidence="2">
    <location>
        <begin position="1064"/>
        <end position="1109"/>
    </location>
</feature>
<keyword evidence="5" id="KW-1185">Reference proteome</keyword>
<feature type="compositionally biased region" description="Basic and acidic residues" evidence="2">
    <location>
        <begin position="814"/>
        <end position="824"/>
    </location>
</feature>
<dbReference type="Gene3D" id="1.10.238.10">
    <property type="entry name" value="EF-hand"/>
    <property type="match status" value="2"/>
</dbReference>
<organism evidence="5 6">
    <name type="scientific">Momordica charantia</name>
    <name type="common">Bitter gourd</name>
    <name type="synonym">Balsam pear</name>
    <dbReference type="NCBI Taxonomy" id="3673"/>
    <lineage>
        <taxon>Eukaryota</taxon>
        <taxon>Viridiplantae</taxon>
        <taxon>Streptophyta</taxon>
        <taxon>Embryophyta</taxon>
        <taxon>Tracheophyta</taxon>
        <taxon>Spermatophyta</taxon>
        <taxon>Magnoliopsida</taxon>
        <taxon>eudicotyledons</taxon>
        <taxon>Gunneridae</taxon>
        <taxon>Pentapetalae</taxon>
        <taxon>rosids</taxon>
        <taxon>fabids</taxon>
        <taxon>Cucurbitales</taxon>
        <taxon>Cucurbitaceae</taxon>
        <taxon>Momordiceae</taxon>
        <taxon>Momordica</taxon>
    </lineage>
</organism>
<feature type="domain" description="EH" evidence="3">
    <location>
        <begin position="381"/>
        <end position="464"/>
    </location>
</feature>
<feature type="region of interest" description="Disordered" evidence="2">
    <location>
        <begin position="755"/>
        <end position="882"/>
    </location>
</feature>
<evidence type="ECO:0000256" key="2">
    <source>
        <dbReference type="SAM" id="MobiDB-lite"/>
    </source>
</evidence>
<evidence type="ECO:0000259" key="3">
    <source>
        <dbReference type="PROSITE" id="PS50031"/>
    </source>
</evidence>
<feature type="region of interest" description="Disordered" evidence="2">
    <location>
        <begin position="991"/>
        <end position="1046"/>
    </location>
</feature>
<evidence type="ECO:0000256" key="1">
    <source>
        <dbReference type="SAM" id="Coils"/>
    </source>
</evidence>
<dbReference type="SMART" id="SM00027">
    <property type="entry name" value="EH"/>
    <property type="match status" value="2"/>
</dbReference>
<keyword evidence="1" id="KW-0175">Coiled coil</keyword>
<dbReference type="InterPro" id="IPR000261">
    <property type="entry name" value="EH_dom"/>
</dbReference>
<feature type="compositionally biased region" description="Basic and acidic residues" evidence="2">
    <location>
        <begin position="780"/>
        <end position="804"/>
    </location>
</feature>
<feature type="compositionally biased region" description="Polar residues" evidence="2">
    <location>
        <begin position="232"/>
        <end position="242"/>
    </location>
</feature>
<dbReference type="Proteomes" id="UP000504603">
    <property type="component" value="Unplaced"/>
</dbReference>
<reference evidence="6" key="1">
    <citation type="submission" date="2025-08" db="UniProtKB">
        <authorList>
            <consortium name="RefSeq"/>
        </authorList>
    </citation>
    <scope>IDENTIFICATION</scope>
    <source>
        <strain evidence="6">OHB3-1</strain>
    </source>
</reference>
<feature type="compositionally biased region" description="Polar residues" evidence="2">
    <location>
        <begin position="253"/>
        <end position="272"/>
    </location>
</feature>
<dbReference type="GO" id="GO:0005737">
    <property type="term" value="C:cytoplasm"/>
    <property type="evidence" value="ECO:0007669"/>
    <property type="project" value="TreeGrafter"/>
</dbReference>
<dbReference type="InterPro" id="IPR002048">
    <property type="entry name" value="EF_hand_dom"/>
</dbReference>
<feature type="region of interest" description="Disordered" evidence="2">
    <location>
        <begin position="118"/>
        <end position="272"/>
    </location>
</feature>
<dbReference type="GO" id="GO:0016197">
    <property type="term" value="P:endosomal transport"/>
    <property type="evidence" value="ECO:0007669"/>
    <property type="project" value="TreeGrafter"/>
</dbReference>
<dbReference type="PANTHER" id="PTHR11216:SF161">
    <property type="entry name" value="CALCIUM-BINDING EF HAND FAMILY PROTEIN"/>
    <property type="match status" value="1"/>
</dbReference>
<feature type="compositionally biased region" description="Polar residues" evidence="2">
    <location>
        <begin position="1094"/>
        <end position="1109"/>
    </location>
</feature>
<feature type="compositionally biased region" description="Polar residues" evidence="2">
    <location>
        <begin position="827"/>
        <end position="838"/>
    </location>
</feature>
<dbReference type="RefSeq" id="XP_022135768.1">
    <property type="nucleotide sequence ID" value="XM_022280076.1"/>
</dbReference>
<feature type="coiled-coil region" evidence="1">
    <location>
        <begin position="555"/>
        <end position="624"/>
    </location>
</feature>
<gene>
    <name evidence="6" type="primary">LOC111007648</name>
</gene>
<feature type="region of interest" description="Disordered" evidence="2">
    <location>
        <begin position="325"/>
        <end position="376"/>
    </location>
</feature>
<dbReference type="PROSITE" id="PS50031">
    <property type="entry name" value="EH"/>
    <property type="match status" value="2"/>
</dbReference>
<dbReference type="GeneID" id="111007648"/>
<dbReference type="SMART" id="SM00054">
    <property type="entry name" value="EFh"/>
    <property type="match status" value="3"/>
</dbReference>
<evidence type="ECO:0000259" key="4">
    <source>
        <dbReference type="PROSITE" id="PS50222"/>
    </source>
</evidence>
<feature type="compositionally biased region" description="Basic and acidic residues" evidence="2">
    <location>
        <begin position="858"/>
        <end position="868"/>
    </location>
</feature>
<feature type="domain" description="EF-hand" evidence="4">
    <location>
        <begin position="417"/>
        <end position="449"/>
    </location>
</feature>
<dbReference type="GO" id="GO:0005886">
    <property type="term" value="C:plasma membrane"/>
    <property type="evidence" value="ECO:0007669"/>
    <property type="project" value="TreeGrafter"/>
</dbReference>
<protein>
    <submittedName>
        <fullName evidence="6">Epidermal growth factor receptor substrate 15-like 1</fullName>
    </submittedName>
</protein>
<evidence type="ECO:0000313" key="6">
    <source>
        <dbReference type="RefSeq" id="XP_022135768.1"/>
    </source>
</evidence>
<feature type="domain" description="EH" evidence="3">
    <location>
        <begin position="10"/>
        <end position="100"/>
    </location>
</feature>
<name>A0A6J1C5U1_MOMCH</name>
<dbReference type="GO" id="GO:0006897">
    <property type="term" value="P:endocytosis"/>
    <property type="evidence" value="ECO:0007669"/>
    <property type="project" value="TreeGrafter"/>
</dbReference>
<dbReference type="OrthoDB" id="524326at2759"/>
<feature type="region of interest" description="Disordered" evidence="2">
    <location>
        <begin position="490"/>
        <end position="535"/>
    </location>
</feature>
<dbReference type="KEGG" id="mcha:111007648"/>
<feature type="compositionally biased region" description="Basic and acidic residues" evidence="2">
    <location>
        <begin position="999"/>
        <end position="1009"/>
    </location>
</feature>
<dbReference type="CDD" id="cd00052">
    <property type="entry name" value="EH"/>
    <property type="match status" value="2"/>
</dbReference>
<dbReference type="PROSITE" id="PS50222">
    <property type="entry name" value="EF_HAND_2"/>
    <property type="match status" value="3"/>
</dbReference>
<dbReference type="SUPFAM" id="SSF47473">
    <property type="entry name" value="EF-hand"/>
    <property type="match status" value="2"/>
</dbReference>
<dbReference type="GO" id="GO:0005509">
    <property type="term" value="F:calcium ion binding"/>
    <property type="evidence" value="ECO:0007669"/>
    <property type="project" value="InterPro"/>
</dbReference>
<dbReference type="GO" id="GO:0005634">
    <property type="term" value="C:nucleus"/>
    <property type="evidence" value="ECO:0007669"/>
    <property type="project" value="TreeGrafter"/>
</dbReference>
<accession>A0A6J1C5U1</accession>
<feature type="domain" description="EF-hand" evidence="4">
    <location>
        <begin position="9"/>
        <end position="44"/>
    </location>
</feature>